<dbReference type="PROSITE" id="PS51898">
    <property type="entry name" value="TYR_RECOMBINASE"/>
    <property type="match status" value="1"/>
</dbReference>
<dbReference type="InterPro" id="IPR013762">
    <property type="entry name" value="Integrase-like_cat_sf"/>
</dbReference>
<dbReference type="InterPro" id="IPR002104">
    <property type="entry name" value="Integrase_catalytic"/>
</dbReference>
<evidence type="ECO:0000256" key="1">
    <source>
        <dbReference type="ARBA" id="ARBA00008857"/>
    </source>
</evidence>
<dbReference type="Pfam" id="PF00589">
    <property type="entry name" value="Phage_integrase"/>
    <property type="match status" value="1"/>
</dbReference>
<evidence type="ECO:0000256" key="2">
    <source>
        <dbReference type="ARBA" id="ARBA00023125"/>
    </source>
</evidence>
<keyword evidence="2" id="KW-0238">DNA-binding</keyword>
<dbReference type="GO" id="GO:0006310">
    <property type="term" value="P:DNA recombination"/>
    <property type="evidence" value="ECO:0007669"/>
    <property type="project" value="UniProtKB-KW"/>
</dbReference>
<dbReference type="InterPro" id="IPR011010">
    <property type="entry name" value="DNA_brk_join_enz"/>
</dbReference>
<dbReference type="GO" id="GO:0015074">
    <property type="term" value="P:DNA integration"/>
    <property type="evidence" value="ECO:0007669"/>
    <property type="project" value="InterPro"/>
</dbReference>
<dbReference type="SUPFAM" id="SSF56349">
    <property type="entry name" value="DNA breaking-rejoining enzymes"/>
    <property type="match status" value="1"/>
</dbReference>
<accession>A0AA37QCZ5</accession>
<dbReference type="Proteomes" id="UP001145109">
    <property type="component" value="Unassembled WGS sequence"/>
</dbReference>
<protein>
    <recommendedName>
        <fullName evidence="4">Tyr recombinase domain-containing protein</fullName>
    </recommendedName>
</protein>
<dbReference type="Gene3D" id="1.10.443.10">
    <property type="entry name" value="Intergrase catalytic core"/>
    <property type="match status" value="1"/>
</dbReference>
<dbReference type="GO" id="GO:0003677">
    <property type="term" value="F:DNA binding"/>
    <property type="evidence" value="ECO:0007669"/>
    <property type="project" value="UniProtKB-KW"/>
</dbReference>
<proteinExistence type="inferred from homology"/>
<gene>
    <name evidence="5" type="ORF">comes_19300</name>
</gene>
<dbReference type="EMBL" id="BSCI01000011">
    <property type="protein sequence ID" value="GLG87384.1"/>
    <property type="molecule type" value="Genomic_DNA"/>
</dbReference>
<dbReference type="AlphaFoldDB" id="A0AA37QCZ5"/>
<evidence type="ECO:0000313" key="6">
    <source>
        <dbReference type="Proteomes" id="UP001145109"/>
    </source>
</evidence>
<dbReference type="Gene3D" id="1.10.150.130">
    <property type="match status" value="1"/>
</dbReference>
<reference evidence="5" key="2">
    <citation type="submission" date="2022-11" db="EMBL/GenBank/DDBJ databases">
        <title>Draft genome sequence of Coprococcus comes strain 31264.</title>
        <authorList>
            <person name="Hisatomi A."/>
            <person name="Ohkuma M."/>
            <person name="Sakamoto M."/>
        </authorList>
    </citation>
    <scope>NUCLEOTIDE SEQUENCE</scope>
    <source>
        <strain evidence="5">JCM 31264</strain>
    </source>
</reference>
<dbReference type="CDD" id="cd01189">
    <property type="entry name" value="INT_ICEBs1_C_like"/>
    <property type="match status" value="1"/>
</dbReference>
<organism evidence="5 6">
    <name type="scientific">Coprococcus comes</name>
    <dbReference type="NCBI Taxonomy" id="410072"/>
    <lineage>
        <taxon>Bacteria</taxon>
        <taxon>Bacillati</taxon>
        <taxon>Bacillota</taxon>
        <taxon>Clostridia</taxon>
        <taxon>Lachnospirales</taxon>
        <taxon>Lachnospiraceae</taxon>
        <taxon>Coprococcus</taxon>
    </lineage>
</organism>
<sequence>MNNRITFEKETSSYNVCFKEVDKSTYTILYKNRLFKTLEEAKKFKENKQNSYIKDIEYCKSKINVKYTFTEYIDRWLKEILPSYSTSPAYITTANWAINQVFLPRLTKDLLISKVTPAYINSILKKCQDTHRKSVAPAAKKFICIILKTAERENMLCNFDYDQLVEYRISQKKYVSYTKDQLVQFLSTARYDSCYLEVLLALFVGLRSGEILGLNYNNINLKKGTVTVCQQISTGDRDGKVIPPKSKSSYRTIKVIPLVIEELKIRKCQNTDFFKKNPGSSKKWKQYVCIGKNGNIKSSSTIGNAVKRICRNAGVPYISPHGLRHLCATILIENGADLELVSKMLGHKSVLTTMNIYCGQLEDLDKISPFVNKTFDPFNAYCGKEETL</sequence>
<dbReference type="RefSeq" id="WP_055248635.1">
    <property type="nucleotide sequence ID" value="NZ_BSCI01000011.1"/>
</dbReference>
<feature type="domain" description="Tyr recombinase" evidence="4">
    <location>
        <begin position="172"/>
        <end position="371"/>
    </location>
</feature>
<dbReference type="InterPro" id="IPR050090">
    <property type="entry name" value="Tyrosine_recombinase_XerCD"/>
</dbReference>
<comment type="caution">
    <text evidence="5">The sequence shown here is derived from an EMBL/GenBank/DDBJ whole genome shotgun (WGS) entry which is preliminary data.</text>
</comment>
<keyword evidence="3" id="KW-0233">DNA recombination</keyword>
<comment type="similarity">
    <text evidence="1">Belongs to the 'phage' integrase family.</text>
</comment>
<evidence type="ECO:0000256" key="3">
    <source>
        <dbReference type="ARBA" id="ARBA00023172"/>
    </source>
</evidence>
<name>A0AA37QCZ5_9FIRM</name>
<dbReference type="PANTHER" id="PTHR30349">
    <property type="entry name" value="PHAGE INTEGRASE-RELATED"/>
    <property type="match status" value="1"/>
</dbReference>
<evidence type="ECO:0000259" key="4">
    <source>
        <dbReference type="PROSITE" id="PS51898"/>
    </source>
</evidence>
<evidence type="ECO:0000313" key="5">
    <source>
        <dbReference type="EMBL" id="GLG87384.1"/>
    </source>
</evidence>
<dbReference type="InterPro" id="IPR010998">
    <property type="entry name" value="Integrase_recombinase_N"/>
</dbReference>
<reference evidence="5" key="1">
    <citation type="submission" date="2022-09" db="EMBL/GenBank/DDBJ databases">
        <title>Draft genome sequence of Coprococcus comes strain 31264.</title>
        <authorList>
            <person name="Atsushi H."/>
            <person name="Moriya O."/>
            <person name="Mitsuo S."/>
        </authorList>
    </citation>
    <scope>NUCLEOTIDE SEQUENCE</scope>
    <source>
        <strain evidence="5">JCM 31264</strain>
    </source>
</reference>
<dbReference type="PANTHER" id="PTHR30349:SF64">
    <property type="entry name" value="PROPHAGE INTEGRASE INTD-RELATED"/>
    <property type="match status" value="1"/>
</dbReference>